<organism evidence="4 5">
    <name type="scientific">Falsibacillus albus</name>
    <dbReference type="NCBI Taxonomy" id="2478915"/>
    <lineage>
        <taxon>Bacteria</taxon>
        <taxon>Bacillati</taxon>
        <taxon>Bacillota</taxon>
        <taxon>Bacilli</taxon>
        <taxon>Bacillales</taxon>
        <taxon>Bacillaceae</taxon>
        <taxon>Falsibacillus</taxon>
    </lineage>
</organism>
<name>A0A3L7K460_9BACI</name>
<keyword evidence="3" id="KW-0089">Bile pigment</keyword>
<accession>A0A3L7K460</accession>
<keyword evidence="5" id="KW-1185">Reference proteome</keyword>
<reference evidence="4 5" key="1">
    <citation type="submission" date="2018-10" db="EMBL/GenBank/DDBJ databases">
        <title>Falsibacillus sp. genome draft.</title>
        <authorList>
            <person name="Shi S."/>
        </authorList>
    </citation>
    <scope>NUCLEOTIDE SEQUENCE [LARGE SCALE GENOMIC DNA]</scope>
    <source>
        <strain evidence="4 5">GY 10110</strain>
    </source>
</reference>
<evidence type="ECO:0000256" key="2">
    <source>
        <dbReference type="ARBA" id="ARBA00022991"/>
    </source>
</evidence>
<dbReference type="EMBL" id="RCVZ01000006">
    <property type="protein sequence ID" value="RLQ95502.1"/>
    <property type="molecule type" value="Genomic_DNA"/>
</dbReference>
<dbReference type="Gene3D" id="1.10.490.20">
    <property type="entry name" value="Phycocyanins"/>
    <property type="match status" value="1"/>
</dbReference>
<comment type="caution">
    <text evidence="4">The sequence shown here is derived from an EMBL/GenBank/DDBJ whole genome shotgun (WGS) entry which is preliminary data.</text>
</comment>
<proteinExistence type="inferred from homology"/>
<protein>
    <submittedName>
        <fullName evidence="4">Uncharacterized protein</fullName>
    </submittedName>
</protein>
<dbReference type="RefSeq" id="WP_121680617.1">
    <property type="nucleotide sequence ID" value="NZ_RCVZ01000006.1"/>
</dbReference>
<evidence type="ECO:0000256" key="1">
    <source>
        <dbReference type="ARBA" id="ARBA00008182"/>
    </source>
</evidence>
<comment type="similarity">
    <text evidence="1">Belongs to the phycobiliprotein family.</text>
</comment>
<gene>
    <name evidence="4" type="ORF">D9X91_10750</name>
</gene>
<evidence type="ECO:0000313" key="4">
    <source>
        <dbReference type="EMBL" id="RLQ95502.1"/>
    </source>
</evidence>
<dbReference type="Proteomes" id="UP000276770">
    <property type="component" value="Unassembled WGS sequence"/>
</dbReference>
<dbReference type="InterPro" id="IPR038719">
    <property type="entry name" value="Phycobilisome_asu/bsu_sf"/>
</dbReference>
<dbReference type="SUPFAM" id="SSF46458">
    <property type="entry name" value="Globin-like"/>
    <property type="match status" value="1"/>
</dbReference>
<sequence>MIERALNPVLEKVVQKIYDKYPVILQKYGEEGKKKCYEDNLHHLRYLDSAYSVKNSNVFADYACWLNSVLVSRGMKPDHLIDNFIFLGEAIEENQTMEKERREEYLSYLKNACNGIEEQS</sequence>
<dbReference type="InterPro" id="IPR009050">
    <property type="entry name" value="Globin-like_sf"/>
</dbReference>
<keyword evidence="2" id="KW-0157">Chromophore</keyword>
<dbReference type="AlphaFoldDB" id="A0A3L7K460"/>
<evidence type="ECO:0000313" key="5">
    <source>
        <dbReference type="Proteomes" id="UP000276770"/>
    </source>
</evidence>
<evidence type="ECO:0000256" key="3">
    <source>
        <dbReference type="ARBA" id="ARBA00023307"/>
    </source>
</evidence>
<dbReference type="OrthoDB" id="2376384at2"/>